<dbReference type="EMBL" id="CARXXK010000002">
    <property type="protein sequence ID" value="CAI6353965.1"/>
    <property type="molecule type" value="Genomic_DNA"/>
</dbReference>
<protein>
    <recommendedName>
        <fullName evidence="3">LAGLIDADG homing endonuclease</fullName>
    </recommendedName>
</protein>
<evidence type="ECO:0000313" key="2">
    <source>
        <dbReference type="Proteomes" id="UP001160148"/>
    </source>
</evidence>
<gene>
    <name evidence="1" type="ORF">MEUPH1_LOCUS10022</name>
</gene>
<name>A0AAV0WDV1_9HEMI</name>
<accession>A0AAV0WDV1</accession>
<sequence length="131" mass="15052">MSNIFKSHLASWATKENITLKAMDGLLKILKRHGGLEYLPSSSRTLLKTPRTTYIKSVGAEGSYWHYGLELGLFTFLERSKSYHLENESINLMFNIDGLPLSRSSYNEIWPILGSIFKINYVFIFYSMSCI</sequence>
<dbReference type="AlphaFoldDB" id="A0AAV0WDV1"/>
<proteinExistence type="predicted"/>
<evidence type="ECO:0008006" key="3">
    <source>
        <dbReference type="Google" id="ProtNLM"/>
    </source>
</evidence>
<organism evidence="1 2">
    <name type="scientific">Macrosiphum euphorbiae</name>
    <name type="common">potato aphid</name>
    <dbReference type="NCBI Taxonomy" id="13131"/>
    <lineage>
        <taxon>Eukaryota</taxon>
        <taxon>Metazoa</taxon>
        <taxon>Ecdysozoa</taxon>
        <taxon>Arthropoda</taxon>
        <taxon>Hexapoda</taxon>
        <taxon>Insecta</taxon>
        <taxon>Pterygota</taxon>
        <taxon>Neoptera</taxon>
        <taxon>Paraneoptera</taxon>
        <taxon>Hemiptera</taxon>
        <taxon>Sternorrhyncha</taxon>
        <taxon>Aphidomorpha</taxon>
        <taxon>Aphidoidea</taxon>
        <taxon>Aphididae</taxon>
        <taxon>Macrosiphini</taxon>
        <taxon>Macrosiphum</taxon>
    </lineage>
</organism>
<dbReference type="PANTHER" id="PTHR33053">
    <property type="entry name" value="PROTEIN, PUTATIVE-RELATED"/>
    <property type="match status" value="1"/>
</dbReference>
<reference evidence="1 2" key="1">
    <citation type="submission" date="2023-01" db="EMBL/GenBank/DDBJ databases">
        <authorList>
            <person name="Whitehead M."/>
        </authorList>
    </citation>
    <scope>NUCLEOTIDE SEQUENCE [LARGE SCALE GENOMIC DNA]</scope>
</reference>
<comment type="caution">
    <text evidence="1">The sequence shown here is derived from an EMBL/GenBank/DDBJ whole genome shotgun (WGS) entry which is preliminary data.</text>
</comment>
<evidence type="ECO:0000313" key="1">
    <source>
        <dbReference type="EMBL" id="CAI6353965.1"/>
    </source>
</evidence>
<dbReference type="Proteomes" id="UP001160148">
    <property type="component" value="Unassembled WGS sequence"/>
</dbReference>
<keyword evidence="2" id="KW-1185">Reference proteome</keyword>